<comment type="caution">
    <text evidence="3">The sequence shown here is derived from an EMBL/GenBank/DDBJ whole genome shotgun (WGS) entry which is preliminary data.</text>
</comment>
<evidence type="ECO:0000313" key="3">
    <source>
        <dbReference type="EMBL" id="OAX76956.1"/>
    </source>
</evidence>
<dbReference type="OrthoDB" id="5416097at2759"/>
<dbReference type="Proteomes" id="UP000091918">
    <property type="component" value="Unassembled WGS sequence"/>
</dbReference>
<dbReference type="Pfam" id="PF13391">
    <property type="entry name" value="HNH_2"/>
    <property type="match status" value="1"/>
</dbReference>
<evidence type="ECO:0000259" key="2">
    <source>
        <dbReference type="Pfam" id="PF13391"/>
    </source>
</evidence>
<organism evidence="3 4">
    <name type="scientific">Emergomyces africanus</name>
    <dbReference type="NCBI Taxonomy" id="1955775"/>
    <lineage>
        <taxon>Eukaryota</taxon>
        <taxon>Fungi</taxon>
        <taxon>Dikarya</taxon>
        <taxon>Ascomycota</taxon>
        <taxon>Pezizomycotina</taxon>
        <taxon>Eurotiomycetes</taxon>
        <taxon>Eurotiomycetidae</taxon>
        <taxon>Onygenales</taxon>
        <taxon>Ajellomycetaceae</taxon>
        <taxon>Emergomyces</taxon>
    </lineage>
</organism>
<protein>
    <recommendedName>
        <fullName evidence="2">HNH nuclease domain-containing protein</fullName>
    </recommendedName>
</protein>
<accession>A0A1B7NJV7</accession>
<keyword evidence="4" id="KW-1185">Reference proteome</keyword>
<gene>
    <name evidence="3" type="ORF">ACJ72_08750</name>
</gene>
<evidence type="ECO:0000313" key="4">
    <source>
        <dbReference type="Proteomes" id="UP000091918"/>
    </source>
</evidence>
<feature type="non-terminal residue" evidence="3">
    <location>
        <position position="260"/>
    </location>
</feature>
<evidence type="ECO:0000256" key="1">
    <source>
        <dbReference type="SAM" id="MobiDB-lite"/>
    </source>
</evidence>
<sequence>MAESNTQHRENGPGVEFADPVRRDLIGQLDAKLSAAKGSPEYSVSPHIWAALWLSDVENLQRLLSAEPSLLLFAVGTSSTGVLNDVLKPWNQRARARSTTSSPSYSAPSSAQSPSTPEHQRPTSIRHAQATEVSEPEPEPFARLPTSQPRSKRSKIERHLCSLRDHNRCVLTHAGMVVEVAHIYPYSMSSVPRSSSFWTTLELYWSEERINQWKAAVFGEKGGEACSNLLTLAPSVHAYWGRALFALKPLDVSDDGKSME</sequence>
<dbReference type="AlphaFoldDB" id="A0A1B7NJV7"/>
<dbReference type="EMBL" id="LGUA01003878">
    <property type="protein sequence ID" value="OAX76956.1"/>
    <property type="molecule type" value="Genomic_DNA"/>
</dbReference>
<feature type="compositionally biased region" description="Low complexity" evidence="1">
    <location>
        <begin position="97"/>
        <end position="117"/>
    </location>
</feature>
<reference evidence="3 4" key="1">
    <citation type="submission" date="2015-07" db="EMBL/GenBank/DDBJ databases">
        <title>Emmonsia species relationships and genome sequence.</title>
        <authorList>
            <person name="Cuomo C.A."/>
            <person name="Schwartz I.S."/>
            <person name="Kenyon C."/>
            <person name="de Hoog G.S."/>
            <person name="Govender N.P."/>
            <person name="Botha A."/>
            <person name="Moreno L."/>
            <person name="de Vries M."/>
            <person name="Munoz J.F."/>
            <person name="Stielow J.B."/>
        </authorList>
    </citation>
    <scope>NUCLEOTIDE SEQUENCE [LARGE SCALE GENOMIC DNA]</scope>
    <source>
        <strain evidence="3 4">CBS 136260</strain>
    </source>
</reference>
<feature type="domain" description="HNH nuclease" evidence="2">
    <location>
        <begin position="169"/>
        <end position="247"/>
    </location>
</feature>
<dbReference type="InterPro" id="IPR003615">
    <property type="entry name" value="HNH_nuc"/>
</dbReference>
<name>A0A1B7NJV7_9EURO</name>
<feature type="region of interest" description="Disordered" evidence="1">
    <location>
        <begin position="94"/>
        <end position="155"/>
    </location>
</feature>
<proteinExistence type="predicted"/>